<evidence type="ECO:0000256" key="6">
    <source>
        <dbReference type="ARBA" id="ARBA00022737"/>
    </source>
</evidence>
<proteinExistence type="inferred from homology"/>
<feature type="compositionally biased region" description="Polar residues" evidence="16">
    <location>
        <begin position="467"/>
        <end position="477"/>
    </location>
</feature>
<evidence type="ECO:0000313" key="19">
    <source>
        <dbReference type="RefSeq" id="XP_014667024.1"/>
    </source>
</evidence>
<feature type="repeat" description="ANK" evidence="13">
    <location>
        <begin position="539"/>
        <end position="571"/>
    </location>
</feature>
<evidence type="ECO:0000256" key="16">
    <source>
        <dbReference type="SAM" id="MobiDB-lite"/>
    </source>
</evidence>
<evidence type="ECO:0000313" key="18">
    <source>
        <dbReference type="Proteomes" id="UP000695022"/>
    </source>
</evidence>
<sequence>MDKASSKQYKVYKLYDKQHEPVLEGLRVVELGTTEKHCLEYGEEGKFHQNTRLEFSVSEKMACTACCISFTDRKDQVHHYKLDWHRYNLKQKMHNFPTVSEEIFEDITGDVSSISGSDTDDSESESPGEGDGSSSKYLADNLFGCDSKSMDTNEKGSINNEEQSMPLTQAIMNRTPKIFLRNKSDQLLAVYRCITHSKKDTPSNDDLANIIANIPDHMNWAIIMAGGGHFAAGIFDKDEIMVHKTFHRYTVRAKRGTSQGTYDGAHGKARSAGASLRRYNEAALALEVKELLTSWSDRITKCDRIFLQAPRYNRGMFLHGKDAPINKNDPRISTIPFPTRRPTLSEIKRVHSYLSTIECFGEGADIRSHLPVSPRKLLGNKKRHNLWVKPETHDVSDSAILSGQKGGNKANQSSDHPEIPEDLGILSGSDDGEMDMLVIEESIDTLGLQEMVCKPKRRRRRNKPKKQSVTSSAGQQQADTCILNEEHHQLKNGLYTACKTGNVEVMNQLLNQLSQPSPAAHSPEQTAFAEILNGAFGELNSTLLHVAAKEGHVHVVNQLLEVGSNPCIRDKKDRTPFLNSKDKATRNEFRRFMGKYPDRYDYREAQIPSSLTEEMERERAAKEKERKRFAQKAKKERQKELKVEEARIAAECKEKKRFLELSDREKRALAAERRMVQHLQEQGSCIPVLARCFQCGTDMTGQTPFEYMDFKFCSTTCLREHRKHGEIGR</sequence>
<feature type="domain" description="VLRF1" evidence="17">
    <location>
        <begin position="216"/>
        <end position="357"/>
    </location>
</feature>
<dbReference type="PANTHER" id="PTHR16036:SF2">
    <property type="entry name" value="TRNA ENDONUCLEASE ANKZF1"/>
    <property type="match status" value="1"/>
</dbReference>
<evidence type="ECO:0000256" key="8">
    <source>
        <dbReference type="ARBA" id="ARBA00022771"/>
    </source>
</evidence>
<keyword evidence="7 14" id="KW-0255">Endonuclease</keyword>
<evidence type="ECO:0000259" key="17">
    <source>
        <dbReference type="PROSITE" id="PS52044"/>
    </source>
</evidence>
<keyword evidence="5" id="KW-0479">Metal-binding</keyword>
<keyword evidence="10" id="KW-0862">Zinc</keyword>
<keyword evidence="18" id="KW-1185">Reference proteome</keyword>
<dbReference type="InterPro" id="IPR002110">
    <property type="entry name" value="Ankyrin_rpt"/>
</dbReference>
<dbReference type="InterPro" id="IPR036770">
    <property type="entry name" value="Ankyrin_rpt-contain_sf"/>
</dbReference>
<dbReference type="PROSITE" id="PS50297">
    <property type="entry name" value="ANK_REP_REGION"/>
    <property type="match status" value="1"/>
</dbReference>
<dbReference type="Pfam" id="PF00023">
    <property type="entry name" value="Ank"/>
    <property type="match status" value="1"/>
</dbReference>
<evidence type="ECO:0000256" key="3">
    <source>
        <dbReference type="ARBA" id="ARBA00022490"/>
    </source>
</evidence>
<feature type="coiled-coil region" evidence="15">
    <location>
        <begin position="612"/>
        <end position="682"/>
    </location>
</feature>
<dbReference type="Proteomes" id="UP000695022">
    <property type="component" value="Unplaced"/>
</dbReference>
<dbReference type="SMART" id="SM00248">
    <property type="entry name" value="ANK"/>
    <property type="match status" value="2"/>
</dbReference>
<evidence type="ECO:0000256" key="12">
    <source>
        <dbReference type="ARBA" id="ARBA00023054"/>
    </source>
</evidence>
<keyword evidence="3 14" id="KW-0963">Cytoplasm</keyword>
<evidence type="ECO:0000256" key="7">
    <source>
        <dbReference type="ARBA" id="ARBA00022759"/>
    </source>
</evidence>
<protein>
    <submittedName>
        <fullName evidence="19">Ankyrin repeat and zinc finger domain-containing protein 1-like</fullName>
    </submittedName>
</protein>
<evidence type="ECO:0000256" key="13">
    <source>
        <dbReference type="PROSITE-ProRule" id="PRU00023"/>
    </source>
</evidence>
<name>A0ABM1E4A3_PRICU</name>
<comment type="similarity">
    <text evidence="2 14">Belongs to the ANKZF1/VMS1 family.</text>
</comment>
<keyword evidence="6" id="KW-0677">Repeat</keyword>
<evidence type="ECO:0000256" key="10">
    <source>
        <dbReference type="ARBA" id="ARBA00022833"/>
    </source>
</evidence>
<gene>
    <name evidence="19" type="primary">LOC106808707</name>
</gene>
<keyword evidence="11 13" id="KW-0040">ANK repeat</keyword>
<feature type="compositionally biased region" description="Basic residues" evidence="16">
    <location>
        <begin position="454"/>
        <end position="466"/>
    </location>
</feature>
<keyword evidence="4 14" id="KW-0540">Nuclease</keyword>
<evidence type="ECO:0000256" key="5">
    <source>
        <dbReference type="ARBA" id="ARBA00022723"/>
    </source>
</evidence>
<dbReference type="InterPro" id="IPR047139">
    <property type="entry name" value="ANKZ1/VMS1"/>
</dbReference>
<dbReference type="PANTHER" id="PTHR16036">
    <property type="entry name" value="ANKYRIN REPEAT AND ZINC FINGER DOMAIN-CONTAINING PROTEIN 1"/>
    <property type="match status" value="1"/>
</dbReference>
<dbReference type="InterPro" id="IPR041540">
    <property type="entry name" value="VATC"/>
</dbReference>
<comment type="domain">
    <text evidence="14">The VLRF1 domain mediates binding to the 60S ribosomal subunit.</text>
</comment>
<feature type="region of interest" description="Disordered" evidence="16">
    <location>
        <begin position="450"/>
        <end position="477"/>
    </location>
</feature>
<feature type="compositionally biased region" description="Acidic residues" evidence="16">
    <location>
        <begin position="118"/>
        <end position="128"/>
    </location>
</feature>
<dbReference type="Pfam" id="PF18716">
    <property type="entry name" value="VATC"/>
    <property type="match status" value="1"/>
</dbReference>
<evidence type="ECO:0000256" key="1">
    <source>
        <dbReference type="ARBA" id="ARBA00004496"/>
    </source>
</evidence>
<dbReference type="GeneID" id="106808707"/>
<reference evidence="19" key="1">
    <citation type="submission" date="2025-08" db="UniProtKB">
        <authorList>
            <consortium name="RefSeq"/>
        </authorList>
    </citation>
    <scope>IDENTIFICATION</scope>
</reference>
<dbReference type="InterPro" id="IPR041175">
    <property type="entry name" value="VLRF1/Vms1"/>
</dbReference>
<evidence type="ECO:0000256" key="14">
    <source>
        <dbReference type="PROSITE-ProRule" id="PRU01389"/>
    </source>
</evidence>
<accession>A0ABM1E4A3</accession>
<feature type="region of interest" description="Disordered" evidence="16">
    <location>
        <begin position="110"/>
        <end position="136"/>
    </location>
</feature>
<evidence type="ECO:0000256" key="9">
    <source>
        <dbReference type="ARBA" id="ARBA00022801"/>
    </source>
</evidence>
<organism evidence="18 19">
    <name type="scientific">Priapulus caudatus</name>
    <name type="common">Priapulid worm</name>
    <dbReference type="NCBI Taxonomy" id="37621"/>
    <lineage>
        <taxon>Eukaryota</taxon>
        <taxon>Metazoa</taxon>
        <taxon>Ecdysozoa</taxon>
        <taxon>Scalidophora</taxon>
        <taxon>Priapulida</taxon>
        <taxon>Priapulimorpha</taxon>
        <taxon>Priapulimorphida</taxon>
        <taxon>Priapulidae</taxon>
        <taxon>Priapulus</taxon>
    </lineage>
</organism>
<dbReference type="Pfam" id="PF18826">
    <property type="entry name" value="bVLRF1"/>
    <property type="match status" value="1"/>
</dbReference>
<dbReference type="PROSITE" id="PS50088">
    <property type="entry name" value="ANK_REPEAT"/>
    <property type="match status" value="1"/>
</dbReference>
<keyword evidence="9 14" id="KW-0378">Hydrolase</keyword>
<keyword evidence="12 15" id="KW-0175">Coiled coil</keyword>
<evidence type="ECO:0000256" key="15">
    <source>
        <dbReference type="SAM" id="Coils"/>
    </source>
</evidence>
<keyword evidence="8" id="KW-0863">Zinc-finger</keyword>
<dbReference type="RefSeq" id="XP_014667024.1">
    <property type="nucleotide sequence ID" value="XM_014811538.1"/>
</dbReference>
<evidence type="ECO:0000256" key="2">
    <source>
        <dbReference type="ARBA" id="ARBA00009262"/>
    </source>
</evidence>
<feature type="active site" evidence="14">
    <location>
        <position position="259"/>
    </location>
</feature>
<evidence type="ECO:0000256" key="11">
    <source>
        <dbReference type="ARBA" id="ARBA00023043"/>
    </source>
</evidence>
<comment type="subcellular location">
    <subcellularLocation>
        <location evidence="1">Cytoplasm</location>
    </subcellularLocation>
</comment>
<evidence type="ECO:0000256" key="4">
    <source>
        <dbReference type="ARBA" id="ARBA00022722"/>
    </source>
</evidence>
<dbReference type="Gene3D" id="1.25.40.20">
    <property type="entry name" value="Ankyrin repeat-containing domain"/>
    <property type="match status" value="1"/>
</dbReference>
<dbReference type="SUPFAM" id="SSF48403">
    <property type="entry name" value="Ankyrin repeat"/>
    <property type="match status" value="1"/>
</dbReference>
<feature type="region of interest" description="Disordered" evidence="16">
    <location>
        <begin position="397"/>
        <end position="427"/>
    </location>
</feature>
<dbReference type="PROSITE" id="PS52044">
    <property type="entry name" value="VLRF1"/>
    <property type="match status" value="1"/>
</dbReference>